<dbReference type="RefSeq" id="WP_354192867.1">
    <property type="nucleotide sequence ID" value="NZ_JBEPML010000002.1"/>
</dbReference>
<dbReference type="EMBL" id="JBEPML010000002">
    <property type="protein sequence ID" value="MET3790681.1"/>
    <property type="molecule type" value="Genomic_DNA"/>
</dbReference>
<sequence>MTEISRREPENPRREAEMYRVEAIQEEMASAVRVLGGDGSAKEQITRAARAARLPHTTIERLRWRKIKRVPADLADAIREALAKHNEETLSRAKHELFIAQTEAEALRRRLEQIDPGYGRSFPLVDRRQDTGARRDADFQG</sequence>
<name>A0ABV2MV43_9HYPH</name>
<proteinExistence type="predicted"/>
<accession>A0ABV2MV43</accession>
<organism evidence="2 3">
    <name type="scientific">Aquamicrobium terrae</name>
    <dbReference type="NCBI Taxonomy" id="1324945"/>
    <lineage>
        <taxon>Bacteria</taxon>
        <taxon>Pseudomonadati</taxon>
        <taxon>Pseudomonadota</taxon>
        <taxon>Alphaproteobacteria</taxon>
        <taxon>Hyphomicrobiales</taxon>
        <taxon>Phyllobacteriaceae</taxon>
        <taxon>Aquamicrobium</taxon>
    </lineage>
</organism>
<protein>
    <recommendedName>
        <fullName evidence="4">KfrA N-terminal DNA-binding domain-containing protein</fullName>
    </recommendedName>
</protein>
<feature type="compositionally biased region" description="Basic and acidic residues" evidence="1">
    <location>
        <begin position="125"/>
        <end position="141"/>
    </location>
</feature>
<feature type="region of interest" description="Disordered" evidence="1">
    <location>
        <begin position="117"/>
        <end position="141"/>
    </location>
</feature>
<evidence type="ECO:0000313" key="3">
    <source>
        <dbReference type="Proteomes" id="UP001549076"/>
    </source>
</evidence>
<evidence type="ECO:0008006" key="4">
    <source>
        <dbReference type="Google" id="ProtNLM"/>
    </source>
</evidence>
<reference evidence="2 3" key="1">
    <citation type="submission" date="2024-06" db="EMBL/GenBank/DDBJ databases">
        <title>Genomic Encyclopedia of Type Strains, Phase IV (KMG-IV): sequencing the most valuable type-strain genomes for metagenomic binning, comparative biology and taxonomic classification.</title>
        <authorList>
            <person name="Goeker M."/>
        </authorList>
    </citation>
    <scope>NUCLEOTIDE SEQUENCE [LARGE SCALE GENOMIC DNA]</scope>
    <source>
        <strain evidence="2 3">DSM 27865</strain>
    </source>
</reference>
<evidence type="ECO:0000313" key="2">
    <source>
        <dbReference type="EMBL" id="MET3790681.1"/>
    </source>
</evidence>
<comment type="caution">
    <text evidence="2">The sequence shown here is derived from an EMBL/GenBank/DDBJ whole genome shotgun (WGS) entry which is preliminary data.</text>
</comment>
<dbReference type="Proteomes" id="UP001549076">
    <property type="component" value="Unassembled WGS sequence"/>
</dbReference>
<gene>
    <name evidence="2" type="ORF">ABID37_000872</name>
</gene>
<evidence type="ECO:0000256" key="1">
    <source>
        <dbReference type="SAM" id="MobiDB-lite"/>
    </source>
</evidence>
<keyword evidence="3" id="KW-1185">Reference proteome</keyword>